<accession>A0A834XEK8</accession>
<reference evidence="8" key="1">
    <citation type="submission" date="2020-09" db="EMBL/GenBank/DDBJ databases">
        <title>Genome-Enabled Discovery of Anthraquinone Biosynthesis in Senna tora.</title>
        <authorList>
            <person name="Kang S.-H."/>
            <person name="Pandey R.P."/>
            <person name="Lee C.-M."/>
            <person name="Sim J.-S."/>
            <person name="Jeong J.-T."/>
            <person name="Choi B.-S."/>
            <person name="Jung M."/>
            <person name="Ginzburg D."/>
            <person name="Zhao K."/>
            <person name="Won S.Y."/>
            <person name="Oh T.-J."/>
            <person name="Yu Y."/>
            <person name="Kim N.-H."/>
            <person name="Lee O.R."/>
            <person name="Lee T.-H."/>
            <person name="Bashyal P."/>
            <person name="Kim T.-S."/>
            <person name="Lee W.-H."/>
            <person name="Kawkins C."/>
            <person name="Kim C.-K."/>
            <person name="Kim J.S."/>
            <person name="Ahn B.O."/>
            <person name="Rhee S.Y."/>
            <person name="Sohng J.K."/>
        </authorList>
    </citation>
    <scope>NUCLEOTIDE SEQUENCE</scope>
    <source>
        <tissue evidence="8">Leaf</tissue>
    </source>
</reference>
<dbReference type="InterPro" id="IPR050905">
    <property type="entry name" value="Plant_NBS-LRR"/>
</dbReference>
<keyword evidence="3" id="KW-0611">Plant defense</keyword>
<evidence type="ECO:0000256" key="4">
    <source>
        <dbReference type="SAM" id="Coils"/>
    </source>
</evidence>
<dbReference type="PANTHER" id="PTHR33463:SF105">
    <property type="entry name" value="AND NB-ARC DOMAIN DISEASE RESISTANCE PROTEIN, PUTATIVE-RELATED"/>
    <property type="match status" value="1"/>
</dbReference>
<sequence length="1994" mass="224059">MAMEIGTNIANKVAATCIDKAMEEAGYLCCFKSYVEDYEKEQSRLLATRESLQKDINEARQRNEIETDDETQQWLKEANDIINVDTKAKKKWFGFLTDCIWQYKRGKELAGKTLDIPKLMERRNNLRIARSIGAPGMEYHSSPHFIQFQSRKAQFEQLKEALKKSNNHLVGLQGMGGTGKTTMATQVEDAKNLEDAESLWFRLSNGEEKILIILDDVWQELNLRAIGIPLGFHQSQKGHCNVLLTTRYMTVCKRMECQNTINLELLSGVSVDSSSTDMRNIALSIVKECGKLPVAIVPVAKTLKFESLKDWEAALIRLQNFDPTLHAIVEDLVEAYKSLKLSYDNLKNEKAKELFLLCSLFPEDFELPMEELSRFAIGLGLCGNADNYYIARSQVPEITHTLIDSSLMLKADEDECVKMHDLVREVAQWIGKDEIQVIMDSKTILKENIRYSFWNIDCFPNHFDGKKLEFLWVKINAEVSMELLTELFKDMIRLRVLILIAATDGFWNTLTLSLPLSFQSLRNIRTLILEKWELGDISIMGSLQSLETLELNSCKITKLPNEIQALEKLRLLSLRNCEIERDNPFKVIEGIPKLEELCHEYNYGLNLNNIKEGEEINQVGTFPALQRYQIIQSNQLMIDASSVSRCFSPGKLLKIFSEAAIKDLAARADCLVLEEYHKTGWTNLIPDIVPMENGGMDMLFLYKLSEIECVIHTKNLQSGVPIFSKLVDLNLVHMDVKELCCGPLPTDFLKQLEELYLSRCMKLEGTLLKGKLDLGKLKSIVLDNCSMSSLFHPSTARSLKQLKRLGITECKELKYIITNEGGEEEKVDVDDDNIFPSLEVIEISHVPNFINILECQAQSHHHKSSPTSAATVRDGLNIVKDGNPRPSYTLSWARLCCCSRPKPSATTKENPCVSEPTLPNHTCSLSQASKTELVLDRVQCLLRPPLNPHNMREMKITHCSNLTSLLTFPIASSMLFLEKLKVKKCRGLKHLITDEGDGHDHMNKSSIFPKLQKVSIKNCRLLESLFPASHCTTFDHLVSVKISRAHKLRYVFGKCYCNDMLAHHNRNVEIHLPTLNILFIHDVPNMVNFCYENSYITALSLKKFSLIECPQLLVKPLPDLKVGLHETQENLSSRKVLEIQQEKLTDLYLNNVNIEMIYDLEKPQIKGPMISMLESMWLKNLPELSVLPNLGNKKGETKEMIMKDVFPRLETLKLVSLPSLDCVCQGIDFQTVPELFVLDCPNISLTSTMTIIDDDVDDKNAFQHPFLEISSEDEEILEDQDDQVKATSDEVPFQSKKEETMEIVDEDLEIQEENNHAPKLTKRAKVAANEAFKQVPSSDVPAMSASSSNSVPQQKPLLFSTSQTQSDSSHLTKSTKEAANEVVKKVPSSDIPAMAASSSNLDMLRGIPNRKTPSLVLKESMDSSEDLEMQDENNNTPNLTESNKAAANEAFIQVPTFDIPAVSVSSSNSITQQKPSLRKKEATKGVVDEDIEIQEQNNNTSILTESNKAAPNDVTKQVACSDIPAMAASSSNPDMSKEREKLSVQEGLKLQKEIIADEIMDSEELSKPSLAPPFISLRNESPQNIEELREKKPRGDREALKESISTNEAHGRVYKPANEISSIEGSNENAWVIPPTIVEIKDSTFSPIVTFLEDNSPLISTISSAKKPQAVTAPTDTEPGGSKSNNEDISSNTEHLQETEIDIDEGIKVEDAKPEKFEEDDLTRLFRIMEEEDTDMGVGVPYVSNIAAGEDDNKVARAFANLEVSLKMGLNEIANSEEDILRLQNALNILSSHFSKEDGASVRGLSTTIDSLHQEIQSIISSFKQASSAISTFTELEGKEKHMINEELPQRKKAANTLHSEIDKTEKSMDELKEQILRLQAELNRKEKEFKECEIKLSCLQEKKKKSVWDNMGFMKEFVDVKKDSSTTFGTPTLLSNTLPISPAVIAGTAYSVKLTVVPPSSPFLNTALLPVKSSSKTTRNPYTSLFVVNTFGL</sequence>
<feature type="domain" description="Disease resistance protein At4g27190-like leucine-rich repeats" evidence="7">
    <location>
        <begin position="774"/>
        <end position="858"/>
    </location>
</feature>
<feature type="coiled-coil region" evidence="4">
    <location>
        <begin position="1855"/>
        <end position="1903"/>
    </location>
</feature>
<evidence type="ECO:0000259" key="7">
    <source>
        <dbReference type="Pfam" id="PF23247"/>
    </source>
</evidence>
<feature type="domain" description="NB-ARC" evidence="6">
    <location>
        <begin position="208"/>
        <end position="267"/>
    </location>
</feature>
<keyword evidence="9" id="KW-1185">Reference proteome</keyword>
<feature type="compositionally biased region" description="Acidic residues" evidence="5">
    <location>
        <begin position="1422"/>
        <end position="1431"/>
    </location>
</feature>
<feature type="region of interest" description="Disordered" evidence="5">
    <location>
        <begin position="1663"/>
        <end position="1699"/>
    </location>
</feature>
<evidence type="ECO:0000256" key="3">
    <source>
        <dbReference type="ARBA" id="ARBA00022821"/>
    </source>
</evidence>
<proteinExistence type="inferred from homology"/>
<dbReference type="Gene3D" id="3.80.10.10">
    <property type="entry name" value="Ribonuclease Inhibitor"/>
    <property type="match status" value="2"/>
</dbReference>
<dbReference type="GO" id="GO:0043531">
    <property type="term" value="F:ADP binding"/>
    <property type="evidence" value="ECO:0007669"/>
    <property type="project" value="InterPro"/>
</dbReference>
<feature type="compositionally biased region" description="Polar residues" evidence="5">
    <location>
        <begin position="1682"/>
        <end position="1694"/>
    </location>
</feature>
<keyword evidence="2" id="KW-0433">Leucine-rich repeat</keyword>
<keyword evidence="4" id="KW-0175">Coiled coil</keyword>
<comment type="similarity">
    <text evidence="1">Belongs to the disease resistance NB-LRR family.</text>
</comment>
<dbReference type="InterPro" id="IPR036388">
    <property type="entry name" value="WH-like_DNA-bd_sf"/>
</dbReference>
<protein>
    <submittedName>
        <fullName evidence="8">Putative disease resistance protein</fullName>
    </submittedName>
</protein>
<feature type="region of interest" description="Disordered" evidence="5">
    <location>
        <begin position="1465"/>
        <end position="1484"/>
    </location>
</feature>
<feature type="compositionally biased region" description="Low complexity" evidence="5">
    <location>
        <begin position="1335"/>
        <end position="1352"/>
    </location>
</feature>
<feature type="region of interest" description="Disordered" evidence="5">
    <location>
        <begin position="1334"/>
        <end position="1389"/>
    </location>
</feature>
<dbReference type="Gene3D" id="3.40.50.300">
    <property type="entry name" value="P-loop containing nucleotide triphosphate hydrolases"/>
    <property type="match status" value="1"/>
</dbReference>
<evidence type="ECO:0000313" key="9">
    <source>
        <dbReference type="Proteomes" id="UP000634136"/>
    </source>
</evidence>
<dbReference type="Pfam" id="PF00931">
    <property type="entry name" value="NB-ARC"/>
    <property type="match status" value="1"/>
</dbReference>
<dbReference type="EMBL" id="JAAIUW010000002">
    <property type="protein sequence ID" value="KAF7842571.1"/>
    <property type="molecule type" value="Genomic_DNA"/>
</dbReference>
<dbReference type="PANTHER" id="PTHR33463">
    <property type="entry name" value="NB-ARC DOMAIN-CONTAINING PROTEIN-RELATED"/>
    <property type="match status" value="1"/>
</dbReference>
<comment type="caution">
    <text evidence="8">The sequence shown here is derived from an EMBL/GenBank/DDBJ whole genome shotgun (WGS) entry which is preliminary data.</text>
</comment>
<organism evidence="8 9">
    <name type="scientific">Senna tora</name>
    <dbReference type="NCBI Taxonomy" id="362788"/>
    <lineage>
        <taxon>Eukaryota</taxon>
        <taxon>Viridiplantae</taxon>
        <taxon>Streptophyta</taxon>
        <taxon>Embryophyta</taxon>
        <taxon>Tracheophyta</taxon>
        <taxon>Spermatophyta</taxon>
        <taxon>Magnoliopsida</taxon>
        <taxon>eudicotyledons</taxon>
        <taxon>Gunneridae</taxon>
        <taxon>Pentapetalae</taxon>
        <taxon>rosids</taxon>
        <taxon>fabids</taxon>
        <taxon>Fabales</taxon>
        <taxon>Fabaceae</taxon>
        <taxon>Caesalpinioideae</taxon>
        <taxon>Cassia clade</taxon>
        <taxon>Senna</taxon>
    </lineage>
</organism>
<dbReference type="SUPFAM" id="SSF52540">
    <property type="entry name" value="P-loop containing nucleoside triphosphate hydrolases"/>
    <property type="match status" value="1"/>
</dbReference>
<feature type="compositionally biased region" description="Basic and acidic residues" evidence="5">
    <location>
        <begin position="1374"/>
        <end position="1384"/>
    </location>
</feature>
<dbReference type="Pfam" id="PF23247">
    <property type="entry name" value="LRR_RPS2"/>
    <property type="match status" value="1"/>
</dbReference>
<name>A0A834XEK8_9FABA</name>
<evidence type="ECO:0000256" key="2">
    <source>
        <dbReference type="ARBA" id="ARBA00022614"/>
    </source>
</evidence>
<dbReference type="InterPro" id="IPR027417">
    <property type="entry name" value="P-loop_NTPase"/>
</dbReference>
<feature type="coiled-coil region" evidence="4">
    <location>
        <begin position="35"/>
        <end position="69"/>
    </location>
</feature>
<dbReference type="PRINTS" id="PR00364">
    <property type="entry name" value="DISEASERSIST"/>
</dbReference>
<evidence type="ECO:0000259" key="6">
    <source>
        <dbReference type="Pfam" id="PF00931"/>
    </source>
</evidence>
<feature type="region of interest" description="Disordered" evidence="5">
    <location>
        <begin position="1419"/>
        <end position="1440"/>
    </location>
</feature>
<feature type="compositionally biased region" description="Polar residues" evidence="5">
    <location>
        <begin position="1465"/>
        <end position="1475"/>
    </location>
</feature>
<gene>
    <name evidence="8" type="ORF">G2W53_004869</name>
</gene>
<dbReference type="InterPro" id="IPR057135">
    <property type="entry name" value="At4g27190-like_LRR"/>
</dbReference>
<evidence type="ECO:0000313" key="8">
    <source>
        <dbReference type="EMBL" id="KAF7842571.1"/>
    </source>
</evidence>
<dbReference type="InterPro" id="IPR032675">
    <property type="entry name" value="LRR_dom_sf"/>
</dbReference>
<dbReference type="SUPFAM" id="SSF52047">
    <property type="entry name" value="RNI-like"/>
    <property type="match status" value="1"/>
</dbReference>
<feature type="compositionally biased region" description="Basic and acidic residues" evidence="5">
    <location>
        <begin position="1586"/>
        <end position="1601"/>
    </location>
</feature>
<dbReference type="Gene3D" id="1.10.10.10">
    <property type="entry name" value="Winged helix-like DNA-binding domain superfamily/Winged helix DNA-binding domain"/>
    <property type="match status" value="1"/>
</dbReference>
<dbReference type="OrthoDB" id="3794806at2759"/>
<evidence type="ECO:0000256" key="1">
    <source>
        <dbReference type="ARBA" id="ARBA00008894"/>
    </source>
</evidence>
<feature type="region of interest" description="Disordered" evidence="5">
    <location>
        <begin position="1565"/>
        <end position="1608"/>
    </location>
</feature>
<dbReference type="Proteomes" id="UP000634136">
    <property type="component" value="Unassembled WGS sequence"/>
</dbReference>
<evidence type="ECO:0000256" key="5">
    <source>
        <dbReference type="SAM" id="MobiDB-lite"/>
    </source>
</evidence>
<dbReference type="GO" id="GO:0006952">
    <property type="term" value="P:defense response"/>
    <property type="evidence" value="ECO:0007669"/>
    <property type="project" value="UniProtKB-KW"/>
</dbReference>
<dbReference type="InterPro" id="IPR002182">
    <property type="entry name" value="NB-ARC"/>
</dbReference>
<feature type="compositionally biased region" description="Polar residues" evidence="5">
    <location>
        <begin position="1359"/>
        <end position="1372"/>
    </location>
</feature>